<dbReference type="SMART" id="SM00382">
    <property type="entry name" value="AAA"/>
    <property type="match status" value="1"/>
</dbReference>
<feature type="domain" description="AAA+ ATPase" evidence="1">
    <location>
        <begin position="22"/>
        <end position="156"/>
    </location>
</feature>
<organism evidence="2 3">
    <name type="scientific">Isoptericola halotolerans</name>
    <dbReference type="NCBI Taxonomy" id="300560"/>
    <lineage>
        <taxon>Bacteria</taxon>
        <taxon>Bacillati</taxon>
        <taxon>Actinomycetota</taxon>
        <taxon>Actinomycetes</taxon>
        <taxon>Micrococcales</taxon>
        <taxon>Promicromonosporaceae</taxon>
        <taxon>Isoptericola</taxon>
    </lineage>
</organism>
<gene>
    <name evidence="2" type="ORF">HDG69_000609</name>
</gene>
<dbReference type="InterPro" id="IPR041682">
    <property type="entry name" value="AAA_14"/>
</dbReference>
<dbReference type="InterPro" id="IPR027417">
    <property type="entry name" value="P-loop_NTPase"/>
</dbReference>
<dbReference type="Pfam" id="PF13173">
    <property type="entry name" value="AAA_14"/>
    <property type="match status" value="1"/>
</dbReference>
<keyword evidence="3" id="KW-1185">Reference proteome</keyword>
<accession>A0ABX2A0G1</accession>
<comment type="caution">
    <text evidence="2">The sequence shown here is derived from an EMBL/GenBank/DDBJ whole genome shotgun (WGS) entry which is preliminary data.</text>
</comment>
<dbReference type="Proteomes" id="UP000757540">
    <property type="component" value="Unassembled WGS sequence"/>
</dbReference>
<proteinExistence type="predicted"/>
<dbReference type="SUPFAM" id="SSF52540">
    <property type="entry name" value="P-loop containing nucleoside triphosphate hydrolases"/>
    <property type="match status" value="1"/>
</dbReference>
<dbReference type="PANTHER" id="PTHR33295">
    <property type="entry name" value="ATPASE"/>
    <property type="match status" value="1"/>
</dbReference>
<dbReference type="PANTHER" id="PTHR33295:SF18">
    <property type="entry name" value="AAA+ ATPASE DOMAIN-CONTAINING PROTEIN"/>
    <property type="match status" value="1"/>
</dbReference>
<dbReference type="InterPro" id="IPR003593">
    <property type="entry name" value="AAA+_ATPase"/>
</dbReference>
<evidence type="ECO:0000259" key="1">
    <source>
        <dbReference type="SMART" id="SM00382"/>
    </source>
</evidence>
<dbReference type="RefSeq" id="WP_171782294.1">
    <property type="nucleotide sequence ID" value="NZ_BAAAML010000002.1"/>
</dbReference>
<reference evidence="2 3" key="1">
    <citation type="submission" date="2020-05" db="EMBL/GenBank/DDBJ databases">
        <title>Genomic Encyclopedia of Type Strains, Phase III (KMG-III): the genomes of soil and plant-associated and newly described type strains.</title>
        <authorList>
            <person name="Whitman W."/>
        </authorList>
    </citation>
    <scope>NUCLEOTIDE SEQUENCE [LARGE SCALE GENOMIC DNA]</scope>
    <source>
        <strain evidence="2 3">KCTC 19046</strain>
    </source>
</reference>
<dbReference type="EMBL" id="JABEZU010000001">
    <property type="protein sequence ID" value="NOV96056.1"/>
    <property type="molecule type" value="Genomic_DNA"/>
</dbReference>
<sequence>MATYDIGYRAEALDDVATDPLGDRLIVLSGPRRIGKSVVMLQLAATLCERSDIDPRQIIHVPCDTLALQDVRRVLTLARSMTESVDLDGARPRVWLFDEITSVRGWSSVFKDARDNTAFAHDTVIAAGSRWDPDEDIEGNLMAGRAGSETRRRRTLLPMSFREFLITTRENLPVLSRLHPGHLQSREARAQLAETELFVDEFDLAWQQFLSVGGFPRAVAEYVRNGAVSDAYLQDLQAWTRAALETRLTRMVSSHAVLRCPQRDDFGALVPRTQSKHYLTDPVLSWLPSRLRGGAKAPDMTSLTEQAIGVHLARAVDAHSEGRWLAGDTIGYARTSNDREIDLAPVSLPSAAGTVMSVPIESKWVSRGWKSEARVIMGKYQRGILATKSILDTSGEVWAVPAPLLALTLL</sequence>
<evidence type="ECO:0000313" key="3">
    <source>
        <dbReference type="Proteomes" id="UP000757540"/>
    </source>
</evidence>
<evidence type="ECO:0000313" key="2">
    <source>
        <dbReference type="EMBL" id="NOV96056.1"/>
    </source>
</evidence>
<protein>
    <recommendedName>
        <fullName evidence="1">AAA+ ATPase domain-containing protein</fullName>
    </recommendedName>
</protein>
<name>A0ABX2A0G1_9MICO</name>